<evidence type="ECO:0000256" key="6">
    <source>
        <dbReference type="SAM" id="MobiDB-lite"/>
    </source>
</evidence>
<dbReference type="SUPFAM" id="SSF52016">
    <property type="entry name" value="LeuD/IlvD-like"/>
    <property type="match status" value="1"/>
</dbReference>
<dbReference type="Pfam" id="PF00694">
    <property type="entry name" value="Aconitase_C"/>
    <property type="match status" value="1"/>
</dbReference>
<feature type="domain" description="Aconitase/3-isopropylmalate dehydratase large subunit alpha/beta/alpha" evidence="7">
    <location>
        <begin position="7"/>
        <end position="417"/>
    </location>
</feature>
<evidence type="ECO:0000256" key="2">
    <source>
        <dbReference type="ARBA" id="ARBA00022723"/>
    </source>
</evidence>
<dbReference type="PRINTS" id="PR00415">
    <property type="entry name" value="ACONITASE"/>
</dbReference>
<name>A0A956NDS5_UNCEI</name>
<comment type="cofactor">
    <cofactor evidence="1">
        <name>[4Fe-4S] cluster</name>
        <dbReference type="ChEBI" id="CHEBI:49883"/>
    </cofactor>
</comment>
<dbReference type="Proteomes" id="UP000739538">
    <property type="component" value="Unassembled WGS sequence"/>
</dbReference>
<dbReference type="GO" id="GO:0046872">
    <property type="term" value="F:metal ion binding"/>
    <property type="evidence" value="ECO:0007669"/>
    <property type="project" value="UniProtKB-KW"/>
</dbReference>
<dbReference type="InterPro" id="IPR036008">
    <property type="entry name" value="Aconitase_4Fe-4S_dom"/>
</dbReference>
<reference evidence="9" key="1">
    <citation type="submission" date="2020-04" db="EMBL/GenBank/DDBJ databases">
        <authorList>
            <person name="Zhang T."/>
        </authorList>
    </citation>
    <scope>NUCLEOTIDE SEQUENCE</scope>
    <source>
        <strain evidence="9">HKST-UBA02</strain>
    </source>
</reference>
<feature type="domain" description="Aconitase A/isopropylmalate dehydratase small subunit swivel" evidence="8">
    <location>
        <begin position="466"/>
        <end position="582"/>
    </location>
</feature>
<dbReference type="SUPFAM" id="SSF53732">
    <property type="entry name" value="Aconitase iron-sulfur domain"/>
    <property type="match status" value="1"/>
</dbReference>
<dbReference type="InterPro" id="IPR018136">
    <property type="entry name" value="Aconitase_4Fe-4S_BS"/>
</dbReference>
<evidence type="ECO:0000256" key="5">
    <source>
        <dbReference type="ARBA" id="ARBA00023239"/>
    </source>
</evidence>
<proteinExistence type="predicted"/>
<dbReference type="GO" id="GO:0003861">
    <property type="term" value="F:3-isopropylmalate dehydratase activity"/>
    <property type="evidence" value="ECO:0007669"/>
    <property type="project" value="UniProtKB-EC"/>
</dbReference>
<evidence type="ECO:0000259" key="7">
    <source>
        <dbReference type="Pfam" id="PF00330"/>
    </source>
</evidence>
<feature type="compositionally biased region" description="Basic and acidic residues" evidence="6">
    <location>
        <begin position="447"/>
        <end position="457"/>
    </location>
</feature>
<dbReference type="InterPro" id="IPR000573">
    <property type="entry name" value="AconitaseA/IPMdHydase_ssu_swvl"/>
</dbReference>
<evidence type="ECO:0000313" key="9">
    <source>
        <dbReference type="EMBL" id="MCA9756897.1"/>
    </source>
</evidence>
<dbReference type="InterPro" id="IPR015931">
    <property type="entry name" value="Acnase/IPM_dHydase_lsu_aba_1/3"/>
</dbReference>
<dbReference type="Gene3D" id="3.20.19.10">
    <property type="entry name" value="Aconitase, domain 4"/>
    <property type="match status" value="1"/>
</dbReference>
<dbReference type="GO" id="GO:0170038">
    <property type="term" value="P:proteinogenic amino acid biosynthetic process"/>
    <property type="evidence" value="ECO:0007669"/>
    <property type="project" value="UniProtKB-ARBA"/>
</dbReference>
<dbReference type="InterPro" id="IPR050067">
    <property type="entry name" value="IPM_dehydratase_rel_enz"/>
</dbReference>
<dbReference type="Gene3D" id="3.30.499.10">
    <property type="entry name" value="Aconitase, domain 3"/>
    <property type="match status" value="2"/>
</dbReference>
<evidence type="ECO:0000313" key="10">
    <source>
        <dbReference type="Proteomes" id="UP000739538"/>
    </source>
</evidence>
<keyword evidence="4" id="KW-0411">Iron-sulfur</keyword>
<keyword evidence="5 9" id="KW-0456">Lyase</keyword>
<reference evidence="9" key="2">
    <citation type="journal article" date="2021" name="Microbiome">
        <title>Successional dynamics and alternative stable states in a saline activated sludge microbial community over 9 years.</title>
        <authorList>
            <person name="Wang Y."/>
            <person name="Ye J."/>
            <person name="Ju F."/>
            <person name="Liu L."/>
            <person name="Boyd J.A."/>
            <person name="Deng Y."/>
            <person name="Parks D.H."/>
            <person name="Jiang X."/>
            <person name="Yin X."/>
            <person name="Woodcroft B.J."/>
            <person name="Tyson G.W."/>
            <person name="Hugenholtz P."/>
            <person name="Polz M.F."/>
            <person name="Zhang T."/>
        </authorList>
    </citation>
    <scope>NUCLEOTIDE SEQUENCE</scope>
    <source>
        <strain evidence="9">HKST-UBA02</strain>
    </source>
</reference>
<organism evidence="9 10">
    <name type="scientific">Eiseniibacteriota bacterium</name>
    <dbReference type="NCBI Taxonomy" id="2212470"/>
    <lineage>
        <taxon>Bacteria</taxon>
        <taxon>Candidatus Eiseniibacteriota</taxon>
    </lineage>
</organism>
<evidence type="ECO:0000256" key="4">
    <source>
        <dbReference type="ARBA" id="ARBA00023014"/>
    </source>
</evidence>
<evidence type="ECO:0000256" key="1">
    <source>
        <dbReference type="ARBA" id="ARBA00001966"/>
    </source>
</evidence>
<sequence>MGQTVVEKIVETHLADGPPARPIRAGDFVVLRPDHVMTHDNTSAVMKKFESIGATRIFDPKQPVFALDHDIQNETEANLAKYRSIEAFAREHGIAFHPAGRGIGHQVMIEEGYVLPGTLVVASDSHSNMYGGIGALGTPVVRTDAAAIWALGEFWWQVPETVEVRLEGALPQGVSGKDVILTLCALYKDGEVLNAAVEFTGPGVASLTIEERLTIANMSTEWGALTGWFPADEKTYEYLESINMDDVPLPAAVMPDSDAKYSARIRLDLATVTPTVLGPDNVQTKTPLAELEAKRVAIQKAYLLSCVNSRLSDLESAAAVLAGKRVAPGVEFYVAAASDLVQRDAIQRGTWQVLLDAGAKVLPPGCGPCIGLGVGLLEAGEVGISATNRNFKGRMGSRDAQCYLASPAVVASSAIAGYIRAPQDWPKTDADSQIQFCSEGASGAKADGGKGEGRHGEGANTAGSGTEAAESVEILTGFPERLKGRLVFVPQDNLNTDGIYGKDYTYREDMTPEMMAAVVMENYDPEFAPKTQCGDILVGGFNFGTGSSREQAATALRAKGIPTVVAGSFSQTFLRNAFNNGFPCIASPSLVRRLVELRKGSGDTARTVIYTDDIEIDFTKGSIEWRGETFTFPPLGRVPQARVVAGGEENLIRERLGLAHMV</sequence>
<dbReference type="InterPro" id="IPR001030">
    <property type="entry name" value="Acoase/IPM_deHydtase_lsu_aba"/>
</dbReference>
<evidence type="ECO:0000256" key="3">
    <source>
        <dbReference type="ARBA" id="ARBA00023004"/>
    </source>
</evidence>
<dbReference type="EC" id="4.2.1.33" evidence="9"/>
<dbReference type="GO" id="GO:0170034">
    <property type="term" value="P:L-amino acid biosynthetic process"/>
    <property type="evidence" value="ECO:0007669"/>
    <property type="project" value="UniProtKB-ARBA"/>
</dbReference>
<gene>
    <name evidence="9" type="ORF">KDA27_13920</name>
</gene>
<dbReference type="PANTHER" id="PTHR43822">
    <property type="entry name" value="HOMOACONITASE, MITOCHONDRIAL-RELATED"/>
    <property type="match status" value="1"/>
</dbReference>
<dbReference type="GO" id="GO:0051536">
    <property type="term" value="F:iron-sulfur cluster binding"/>
    <property type="evidence" value="ECO:0007669"/>
    <property type="project" value="UniProtKB-KW"/>
</dbReference>
<dbReference type="Pfam" id="PF00330">
    <property type="entry name" value="Aconitase"/>
    <property type="match status" value="1"/>
</dbReference>
<dbReference type="InterPro" id="IPR015928">
    <property type="entry name" value="Aconitase/3IPM_dehydase_swvl"/>
</dbReference>
<dbReference type="PROSITE" id="PS01244">
    <property type="entry name" value="ACONITASE_2"/>
    <property type="match status" value="1"/>
</dbReference>
<dbReference type="PANTHER" id="PTHR43822:SF2">
    <property type="entry name" value="HOMOACONITASE, MITOCHONDRIAL"/>
    <property type="match status" value="1"/>
</dbReference>
<dbReference type="EMBL" id="JAGQHS010000071">
    <property type="protein sequence ID" value="MCA9756897.1"/>
    <property type="molecule type" value="Genomic_DNA"/>
</dbReference>
<protein>
    <submittedName>
        <fullName evidence="9">3-isopropylmalate dehydratase large subunit</fullName>
        <ecNumber evidence="9">4.2.1.33</ecNumber>
    </submittedName>
</protein>
<keyword evidence="3" id="KW-0408">Iron</keyword>
<keyword evidence="2" id="KW-0479">Metal-binding</keyword>
<dbReference type="AlphaFoldDB" id="A0A956NDS5"/>
<dbReference type="NCBIfam" id="NF001614">
    <property type="entry name" value="PRK00402.1"/>
    <property type="match status" value="1"/>
</dbReference>
<feature type="region of interest" description="Disordered" evidence="6">
    <location>
        <begin position="441"/>
        <end position="468"/>
    </location>
</feature>
<comment type="caution">
    <text evidence="9">The sequence shown here is derived from an EMBL/GenBank/DDBJ whole genome shotgun (WGS) entry which is preliminary data.</text>
</comment>
<evidence type="ECO:0000259" key="8">
    <source>
        <dbReference type="Pfam" id="PF00694"/>
    </source>
</evidence>
<accession>A0A956NDS5</accession>